<reference evidence="1" key="1">
    <citation type="submission" date="2020-06" db="EMBL/GenBank/DDBJ databases">
        <authorList>
            <person name="Li T."/>
            <person name="Hu X."/>
            <person name="Zhang T."/>
            <person name="Song X."/>
            <person name="Zhang H."/>
            <person name="Dai N."/>
            <person name="Sheng W."/>
            <person name="Hou X."/>
            <person name="Wei L."/>
        </authorList>
    </citation>
    <scope>NUCLEOTIDE SEQUENCE</scope>
    <source>
        <strain evidence="1">G02</strain>
        <tissue evidence="1">Leaf</tissue>
    </source>
</reference>
<evidence type="ECO:0000313" key="1">
    <source>
        <dbReference type="EMBL" id="KAL0303853.1"/>
    </source>
</evidence>
<protein>
    <submittedName>
        <fullName evidence="1">Uncharacterized protein</fullName>
    </submittedName>
</protein>
<gene>
    <name evidence="1" type="ORF">Sradi_6253400</name>
</gene>
<name>A0AAW2KBS4_SESRA</name>
<dbReference type="AlphaFoldDB" id="A0AAW2KBS4"/>
<dbReference type="PANTHER" id="PTHR35218">
    <property type="entry name" value="RNASE H DOMAIN-CONTAINING PROTEIN"/>
    <property type="match status" value="1"/>
</dbReference>
<dbReference type="PANTHER" id="PTHR35218:SF9">
    <property type="entry name" value="ENDONUCLEASE_EXONUCLEASE_PHOSPHATASE DOMAIN-CONTAINING PROTEIN"/>
    <property type="match status" value="1"/>
</dbReference>
<organism evidence="1">
    <name type="scientific">Sesamum radiatum</name>
    <name type="common">Black benniseed</name>
    <dbReference type="NCBI Taxonomy" id="300843"/>
    <lineage>
        <taxon>Eukaryota</taxon>
        <taxon>Viridiplantae</taxon>
        <taxon>Streptophyta</taxon>
        <taxon>Embryophyta</taxon>
        <taxon>Tracheophyta</taxon>
        <taxon>Spermatophyta</taxon>
        <taxon>Magnoliopsida</taxon>
        <taxon>eudicotyledons</taxon>
        <taxon>Gunneridae</taxon>
        <taxon>Pentapetalae</taxon>
        <taxon>asterids</taxon>
        <taxon>lamiids</taxon>
        <taxon>Lamiales</taxon>
        <taxon>Pedaliaceae</taxon>
        <taxon>Sesamum</taxon>
    </lineage>
</organism>
<reference evidence="1" key="2">
    <citation type="journal article" date="2024" name="Plant">
        <title>Genomic evolution and insights into agronomic trait innovations of Sesamum species.</title>
        <authorList>
            <person name="Miao H."/>
            <person name="Wang L."/>
            <person name="Qu L."/>
            <person name="Liu H."/>
            <person name="Sun Y."/>
            <person name="Le M."/>
            <person name="Wang Q."/>
            <person name="Wei S."/>
            <person name="Zheng Y."/>
            <person name="Lin W."/>
            <person name="Duan Y."/>
            <person name="Cao H."/>
            <person name="Xiong S."/>
            <person name="Wang X."/>
            <person name="Wei L."/>
            <person name="Li C."/>
            <person name="Ma Q."/>
            <person name="Ju M."/>
            <person name="Zhao R."/>
            <person name="Li G."/>
            <person name="Mu C."/>
            <person name="Tian Q."/>
            <person name="Mei H."/>
            <person name="Zhang T."/>
            <person name="Gao T."/>
            <person name="Zhang H."/>
        </authorList>
    </citation>
    <scope>NUCLEOTIDE SEQUENCE</scope>
    <source>
        <strain evidence="1">G02</strain>
    </source>
</reference>
<accession>A0AAW2KBS4</accession>
<dbReference type="InterPro" id="IPR036691">
    <property type="entry name" value="Endo/exonu/phosph_ase_sf"/>
</dbReference>
<dbReference type="SUPFAM" id="SSF56219">
    <property type="entry name" value="DNase I-like"/>
    <property type="match status" value="1"/>
</dbReference>
<sequence length="133" mass="14942">MITLAWNCRGLGGSWTVRKLGDYFNRYKPSLVFLNETKCNRRRFEVIKNKVNMSGVEVPPRGQSGGLMLLWHKEVDVQLCSFSVRHIDVDIIGVEFAVALHWEPQRGIVSAREDGCNTTAVANSDISICFAAK</sequence>
<proteinExistence type="predicted"/>
<comment type="caution">
    <text evidence="1">The sequence shown here is derived from an EMBL/GenBank/DDBJ whole genome shotgun (WGS) entry which is preliminary data.</text>
</comment>
<dbReference type="Gene3D" id="3.60.10.10">
    <property type="entry name" value="Endonuclease/exonuclease/phosphatase"/>
    <property type="match status" value="1"/>
</dbReference>
<dbReference type="EMBL" id="JACGWJ010000029">
    <property type="protein sequence ID" value="KAL0303853.1"/>
    <property type="molecule type" value="Genomic_DNA"/>
</dbReference>